<feature type="transmembrane region" description="Helical" evidence="7">
    <location>
        <begin position="294"/>
        <end position="315"/>
    </location>
</feature>
<dbReference type="OrthoDB" id="9788453at2"/>
<evidence type="ECO:0000256" key="3">
    <source>
        <dbReference type="ARBA" id="ARBA00022692"/>
    </source>
</evidence>
<reference evidence="10 11" key="2">
    <citation type="journal article" date="2016" name="Infect. Immun.">
        <title>Helicobacter saguini, a Novel Helicobacter Isolated from Cotton-Top Tamarins with Ulcerative Colitis, Has Proinflammatory Properties and Induces Typhlocolitis and Dysplasia in Gnotobiotic IL-10-/- Mice.</title>
        <authorList>
            <person name="Shen Z."/>
            <person name="Mannion A."/>
            <person name="Whary M.T."/>
            <person name="Muthupalani S."/>
            <person name="Sheh A."/>
            <person name="Feng Y."/>
            <person name="Gong G."/>
            <person name="Vandamme P."/>
            <person name="Holcombe H.R."/>
            <person name="Paster B.J."/>
            <person name="Fox J.G."/>
        </authorList>
    </citation>
    <scope>NUCLEOTIDE SEQUENCE [LARGE SCALE GENOMIC DNA]</scope>
    <source>
        <strain evidence="10 11">MIT 97-6194</strain>
    </source>
</reference>
<dbReference type="RefSeq" id="WP_081948323.1">
    <property type="nucleotide sequence ID" value="NZ_JRMP02000002.1"/>
</dbReference>
<comment type="caution">
    <text evidence="10">The sequence shown here is derived from an EMBL/GenBank/DDBJ whole genome shotgun (WGS) entry which is preliminary data.</text>
</comment>
<keyword evidence="5 7" id="KW-0472">Membrane</keyword>
<dbReference type="PROSITE" id="PS50850">
    <property type="entry name" value="MFS"/>
    <property type="match status" value="1"/>
</dbReference>
<evidence type="ECO:0000313" key="9">
    <source>
        <dbReference type="EMBL" id="MWV69832.1"/>
    </source>
</evidence>
<evidence type="ECO:0000256" key="7">
    <source>
        <dbReference type="SAM" id="Phobius"/>
    </source>
</evidence>
<accession>A0A347VNA2</accession>
<evidence type="ECO:0000313" key="12">
    <source>
        <dbReference type="Proteomes" id="UP000477070"/>
    </source>
</evidence>
<feature type="transmembrane region" description="Helical" evidence="7">
    <location>
        <begin position="191"/>
        <end position="213"/>
    </location>
</feature>
<dbReference type="AlphaFoldDB" id="A0A347VNA2"/>
<evidence type="ECO:0000313" key="11">
    <source>
        <dbReference type="Proteomes" id="UP000029714"/>
    </source>
</evidence>
<dbReference type="CDD" id="cd17324">
    <property type="entry name" value="MFS_NepI_like"/>
    <property type="match status" value="1"/>
</dbReference>
<protein>
    <submittedName>
        <fullName evidence="10">Sugar transporter</fullName>
    </submittedName>
</protein>
<evidence type="ECO:0000256" key="4">
    <source>
        <dbReference type="ARBA" id="ARBA00022989"/>
    </source>
</evidence>
<gene>
    <name evidence="9" type="ORF">DCO61_07420</name>
    <name evidence="10" type="ORF">LS64_002105</name>
</gene>
<evidence type="ECO:0000256" key="1">
    <source>
        <dbReference type="ARBA" id="ARBA00004651"/>
    </source>
</evidence>
<keyword evidence="3 7" id="KW-0812">Transmembrane</keyword>
<sequence length="414" mass="45290">MAKDSINIESNFKDSKDSTESKPQIKKQKGFKIWLPVLCIACGTFVFNTSEFVPIGLLSAIAADFNMSEAKVGLLLTIYAWVVAVASLPLMLYFSRTELKKLMLCVIALFTLAHFLSAIATGYYMLMLSRIGVAFAHSLFWSIASPMAVKVAPKGKSAVALGFIITGSSLAMIVGIPLGRSIGLYLDWRSTFGLIGVISLLIGVLFWVVFPKLPAAKGVSVKTLPILLKDSRFIQICVLTTIFITAHFTAYTYIEPFLEKISKFSSFAITSTLGLFGIMGVVASWLFSKYYERFYKIFTFGCLFGLFLSLFLIYFVSFSSVLIVLLCCFWGLCIMTFGLVFQSQVIKISKEASMIAMSIYSGIFNVGIGGGAALGGFVVNHFGLGYIGLVGSAIALLSLLYFALKLPFTRSLSR</sequence>
<feature type="compositionally biased region" description="Basic and acidic residues" evidence="6">
    <location>
        <begin position="11"/>
        <end position="20"/>
    </location>
</feature>
<reference evidence="9 12" key="4">
    <citation type="submission" date="2019-12" db="EMBL/GenBank/DDBJ databases">
        <title>Multi-Generational Helicobacter saguini Isolates.</title>
        <authorList>
            <person name="Mannion A."/>
            <person name="Shen Z."/>
            <person name="Fox J.G."/>
        </authorList>
    </citation>
    <scope>NUCLEOTIDE SEQUENCE [LARGE SCALE GENOMIC DNA]</scope>
    <source>
        <strain evidence="9">16-048</strain>
        <strain evidence="12">16-048 (F4)</strain>
    </source>
</reference>
<keyword evidence="11" id="KW-1185">Reference proteome</keyword>
<dbReference type="InterPro" id="IPR050189">
    <property type="entry name" value="MFS_Efflux_Transporters"/>
</dbReference>
<feature type="region of interest" description="Disordered" evidence="6">
    <location>
        <begin position="1"/>
        <end position="23"/>
    </location>
</feature>
<dbReference type="InterPro" id="IPR011701">
    <property type="entry name" value="MFS"/>
</dbReference>
<comment type="subcellular location">
    <subcellularLocation>
        <location evidence="1">Cell membrane</location>
        <topology evidence="1">Multi-pass membrane protein</topology>
    </subcellularLocation>
</comment>
<keyword evidence="2" id="KW-1003">Cell membrane</keyword>
<evidence type="ECO:0000256" key="6">
    <source>
        <dbReference type="SAM" id="MobiDB-lite"/>
    </source>
</evidence>
<dbReference type="InterPro" id="IPR020846">
    <property type="entry name" value="MFS_dom"/>
</dbReference>
<dbReference type="GO" id="GO:0005886">
    <property type="term" value="C:plasma membrane"/>
    <property type="evidence" value="ECO:0007669"/>
    <property type="project" value="UniProtKB-SubCell"/>
</dbReference>
<evidence type="ECO:0000256" key="5">
    <source>
        <dbReference type="ARBA" id="ARBA00023136"/>
    </source>
</evidence>
<feature type="transmembrane region" description="Helical" evidence="7">
    <location>
        <begin position="158"/>
        <end position="179"/>
    </location>
</feature>
<keyword evidence="10" id="KW-0762">Sugar transport</keyword>
<organism evidence="10 11">
    <name type="scientific">Helicobacter saguini</name>
    <dbReference type="NCBI Taxonomy" id="1548018"/>
    <lineage>
        <taxon>Bacteria</taxon>
        <taxon>Pseudomonadati</taxon>
        <taxon>Campylobacterota</taxon>
        <taxon>Epsilonproteobacteria</taxon>
        <taxon>Campylobacterales</taxon>
        <taxon>Helicobacteraceae</taxon>
        <taxon>Helicobacter</taxon>
    </lineage>
</organism>
<feature type="transmembrane region" description="Helical" evidence="7">
    <location>
        <begin position="233"/>
        <end position="254"/>
    </location>
</feature>
<proteinExistence type="predicted"/>
<dbReference type="Pfam" id="PF07690">
    <property type="entry name" value="MFS_1"/>
    <property type="match status" value="1"/>
</dbReference>
<feature type="transmembrane region" description="Helical" evidence="7">
    <location>
        <begin position="74"/>
        <end position="95"/>
    </location>
</feature>
<dbReference type="Proteomes" id="UP000029714">
    <property type="component" value="Unassembled WGS sequence"/>
</dbReference>
<dbReference type="STRING" id="1548018.LS64_07630"/>
<feature type="transmembrane region" description="Helical" evidence="7">
    <location>
        <begin position="266"/>
        <end position="287"/>
    </location>
</feature>
<dbReference type="EMBL" id="QBIU01000001">
    <property type="protein sequence ID" value="MWV69832.1"/>
    <property type="molecule type" value="Genomic_DNA"/>
</dbReference>
<dbReference type="GO" id="GO:0022857">
    <property type="term" value="F:transmembrane transporter activity"/>
    <property type="evidence" value="ECO:0007669"/>
    <property type="project" value="InterPro"/>
</dbReference>
<dbReference type="PANTHER" id="PTHR43124:SF4">
    <property type="entry name" value="SUGAR EFFLUX TRANSPORTER"/>
    <property type="match status" value="1"/>
</dbReference>
<dbReference type="EMBL" id="JRMP02000002">
    <property type="protein sequence ID" value="TLD95667.1"/>
    <property type="molecule type" value="Genomic_DNA"/>
</dbReference>
<feature type="transmembrane region" description="Helical" evidence="7">
    <location>
        <begin position="384"/>
        <end position="404"/>
    </location>
</feature>
<evidence type="ECO:0000259" key="8">
    <source>
        <dbReference type="PROSITE" id="PS50850"/>
    </source>
</evidence>
<feature type="domain" description="Major facilitator superfamily (MFS) profile" evidence="8">
    <location>
        <begin position="36"/>
        <end position="410"/>
    </location>
</feature>
<feature type="transmembrane region" description="Helical" evidence="7">
    <location>
        <begin position="33"/>
        <end position="62"/>
    </location>
</feature>
<keyword evidence="4 7" id="KW-1133">Transmembrane helix</keyword>
<dbReference type="NCBIfam" id="NF002921">
    <property type="entry name" value="PRK03545.1"/>
    <property type="match status" value="1"/>
</dbReference>
<reference evidence="10" key="3">
    <citation type="submission" date="2018-04" db="EMBL/GenBank/DDBJ databases">
        <authorList>
            <person name="Sheh A."/>
            <person name="Shen Z."/>
            <person name="Mannion A.J."/>
            <person name="Fox J.G."/>
        </authorList>
    </citation>
    <scope>NUCLEOTIDE SEQUENCE</scope>
    <source>
        <strain evidence="10">MIT 97-6194</strain>
    </source>
</reference>
<feature type="transmembrane region" description="Helical" evidence="7">
    <location>
        <begin position="131"/>
        <end position="151"/>
    </location>
</feature>
<evidence type="ECO:0000256" key="2">
    <source>
        <dbReference type="ARBA" id="ARBA00022475"/>
    </source>
</evidence>
<feature type="transmembrane region" description="Helical" evidence="7">
    <location>
        <begin position="353"/>
        <end position="378"/>
    </location>
</feature>
<keyword evidence="10" id="KW-0813">Transport</keyword>
<feature type="transmembrane region" description="Helical" evidence="7">
    <location>
        <begin position="321"/>
        <end position="341"/>
    </location>
</feature>
<name>A0A347VNA2_9HELI</name>
<dbReference type="SUPFAM" id="SSF103473">
    <property type="entry name" value="MFS general substrate transporter"/>
    <property type="match status" value="1"/>
</dbReference>
<reference evidence="10 11" key="1">
    <citation type="journal article" date="2014" name="Genome Announc.">
        <title>Draft genome sequences of eight enterohepatic helicobacter species isolated from both laboratory and wild rodents.</title>
        <authorList>
            <person name="Sheh A."/>
            <person name="Shen Z."/>
            <person name="Fox J.G."/>
        </authorList>
    </citation>
    <scope>NUCLEOTIDE SEQUENCE [LARGE SCALE GENOMIC DNA]</scope>
    <source>
        <strain evidence="10 11">MIT 97-6194</strain>
    </source>
</reference>
<dbReference type="Gene3D" id="1.20.1250.20">
    <property type="entry name" value="MFS general substrate transporter like domains"/>
    <property type="match status" value="1"/>
</dbReference>
<evidence type="ECO:0000313" key="10">
    <source>
        <dbReference type="EMBL" id="TLD95667.1"/>
    </source>
</evidence>
<dbReference type="Proteomes" id="UP000477070">
    <property type="component" value="Unassembled WGS sequence"/>
</dbReference>
<dbReference type="InterPro" id="IPR036259">
    <property type="entry name" value="MFS_trans_sf"/>
</dbReference>
<dbReference type="PANTHER" id="PTHR43124">
    <property type="entry name" value="PURINE EFFLUX PUMP PBUE"/>
    <property type="match status" value="1"/>
</dbReference>
<feature type="transmembrane region" description="Helical" evidence="7">
    <location>
        <begin position="102"/>
        <end position="125"/>
    </location>
</feature>